<dbReference type="EMBL" id="SITD01000069">
    <property type="protein sequence ID" value="TBM21022.1"/>
    <property type="molecule type" value="Genomic_DNA"/>
</dbReference>
<evidence type="ECO:0008006" key="4">
    <source>
        <dbReference type="Google" id="ProtNLM"/>
    </source>
</evidence>
<evidence type="ECO:0000313" key="3">
    <source>
        <dbReference type="Proteomes" id="UP000293380"/>
    </source>
</evidence>
<dbReference type="Gene3D" id="2.60.40.2700">
    <property type="match status" value="1"/>
</dbReference>
<evidence type="ECO:0000256" key="1">
    <source>
        <dbReference type="SAM" id="SignalP"/>
    </source>
</evidence>
<dbReference type="InterPro" id="IPR047745">
    <property type="entry name" value="SinI-like"/>
</dbReference>
<evidence type="ECO:0000313" key="2">
    <source>
        <dbReference type="EMBL" id="TBM21022.1"/>
    </source>
</evidence>
<sequence length="299" mass="31581">MKDFNKSILASLLFFSCSHFAFAELTESAGKLTGTVPVLKGTGTGAVEHSISFSNGHESGSIDALTPGDTVTLSYIFTDKEGDTDSSATTIKWFTTSDGKDGDKKTLDNDGKATYTITEADAGRYIGAEITELSSTGIPTTGQVITVKDISKNDSADNIPDGPVVGGYIGKMIVDTTAQDVNLIGSSNPLLVGHTYKFRIWYDTNNNNVWDNGELDASANYSYKWVFDGTSATTATAGGNAVSSTDNKDLAIPATNTEATSVFATAGADGVQGYSLKVNYTPLLAHTHQNGLRQSVKHK</sequence>
<dbReference type="PROSITE" id="PS51257">
    <property type="entry name" value="PROKAR_LIPOPROTEIN"/>
    <property type="match status" value="1"/>
</dbReference>
<name>A0A4Q9ECA7_9GAMM</name>
<dbReference type="NCBIfam" id="NF040711">
    <property type="entry name" value="partner_SinI"/>
    <property type="match status" value="1"/>
</dbReference>
<protein>
    <recommendedName>
        <fullName evidence="4">Ornithine carbamoyltransferase</fullName>
    </recommendedName>
</protein>
<organism evidence="2 3">
    <name type="scientific">Hafnia paralvei</name>
    <dbReference type="NCBI Taxonomy" id="546367"/>
    <lineage>
        <taxon>Bacteria</taxon>
        <taxon>Pseudomonadati</taxon>
        <taxon>Pseudomonadota</taxon>
        <taxon>Gammaproteobacteria</taxon>
        <taxon>Enterobacterales</taxon>
        <taxon>Hafniaceae</taxon>
        <taxon>Hafnia</taxon>
    </lineage>
</organism>
<proteinExistence type="predicted"/>
<dbReference type="RefSeq" id="WP_130960647.1">
    <property type="nucleotide sequence ID" value="NZ_SITD01000069.1"/>
</dbReference>
<comment type="caution">
    <text evidence="2">The sequence shown here is derived from an EMBL/GenBank/DDBJ whole genome shotgun (WGS) entry which is preliminary data.</text>
</comment>
<gene>
    <name evidence="2" type="ORF">EYY89_21795</name>
</gene>
<dbReference type="Proteomes" id="UP000293380">
    <property type="component" value="Unassembled WGS sequence"/>
</dbReference>
<accession>A0A4Q9ECA7</accession>
<keyword evidence="1" id="KW-0732">Signal</keyword>
<feature type="signal peptide" evidence="1">
    <location>
        <begin position="1"/>
        <end position="23"/>
    </location>
</feature>
<dbReference type="AlphaFoldDB" id="A0A4Q9ECA7"/>
<reference evidence="2 3" key="1">
    <citation type="submission" date="2019-02" db="EMBL/GenBank/DDBJ databases">
        <title>Comparative genomic analysis of the Hafnia genus genomes.</title>
        <authorList>
            <person name="Zhiqiu Y."/>
            <person name="Chao Y."/>
            <person name="Yuhui D."/>
            <person name="Di H."/>
            <person name="Bin L."/>
        </authorList>
    </citation>
    <scope>NUCLEOTIDE SEQUENCE [LARGE SCALE GENOMIC DNA]</scope>
    <source>
        <strain evidence="2 3">PCM_1194</strain>
    </source>
</reference>
<feature type="chain" id="PRO_5020819999" description="Ornithine carbamoyltransferase" evidence="1">
    <location>
        <begin position="24"/>
        <end position="299"/>
    </location>
</feature>